<keyword evidence="5" id="KW-0472">Membrane</keyword>
<keyword evidence="4" id="KW-0175">Coiled coil</keyword>
<feature type="repeat" description="TPR" evidence="3">
    <location>
        <begin position="30"/>
        <end position="63"/>
    </location>
</feature>
<evidence type="ECO:0000256" key="2">
    <source>
        <dbReference type="ARBA" id="ARBA00022803"/>
    </source>
</evidence>
<evidence type="ECO:0000256" key="1">
    <source>
        <dbReference type="ARBA" id="ARBA00022737"/>
    </source>
</evidence>
<sequence length="500" mass="60171">MSRGNFLDQIEYQQEALLDFNKAIELDPYDDCIYNNRLLFTKIGNINQALIDFNKAIELDPNFSDFYLDRGNQSIIFYKQIMNNRPLQIMIKRWNEILINLKHIIIEAFYNLKSETQTLHLQILTNQLNQILMMIILIITEVCSIKILEKQWRLLKIITKQLNQILILLKFTVQDLIRFQVIIALLHLSLENKDQAIIDHNKAINQILKMLQIILTDDCFIDYEEFDLVFKDYTKAIELNSNDAKAYNNKVNFNYNQKIEICIKQMANMTRPFKIVFKHLNQNQTIHLQWSYYNQSLNYYTQALEQLDQITQQKSKKWNFSEENIQLIKKKQLCQKKFKMKQFFQDKIFTKLQTQFEQKNPTFNDVNDKLIILEKKINSLINDIDRFKIAIRKRRRVRIIVIDQRRSEIDQIIIQLILLQEIVSQQNKRISNLEDDNKYMKEQDSFQIQESMKFLQKQKIKLNLFIISIVLEFIFLLVCNAANFFRTILNEQRCYDRKHF</sequence>
<dbReference type="AlphaFoldDB" id="A0A8S1YG81"/>
<evidence type="ECO:0008006" key="8">
    <source>
        <dbReference type="Google" id="ProtNLM"/>
    </source>
</evidence>
<proteinExistence type="predicted"/>
<feature type="transmembrane region" description="Helical" evidence="5">
    <location>
        <begin position="462"/>
        <end position="485"/>
    </location>
</feature>
<dbReference type="SMART" id="SM00028">
    <property type="entry name" value="TPR"/>
    <property type="match status" value="2"/>
</dbReference>
<dbReference type="Pfam" id="PF13181">
    <property type="entry name" value="TPR_8"/>
    <property type="match status" value="1"/>
</dbReference>
<keyword evidence="2 3" id="KW-0802">TPR repeat</keyword>
<comment type="caution">
    <text evidence="6">The sequence shown here is derived from an EMBL/GenBank/DDBJ whole genome shotgun (WGS) entry which is preliminary data.</text>
</comment>
<keyword evidence="1" id="KW-0677">Repeat</keyword>
<name>A0A8S1YG81_9CILI</name>
<evidence type="ECO:0000313" key="7">
    <source>
        <dbReference type="Proteomes" id="UP000689195"/>
    </source>
</evidence>
<evidence type="ECO:0000313" key="6">
    <source>
        <dbReference type="EMBL" id="CAD8212601.1"/>
    </source>
</evidence>
<evidence type="ECO:0000256" key="3">
    <source>
        <dbReference type="PROSITE-ProRule" id="PRU00339"/>
    </source>
</evidence>
<dbReference type="Proteomes" id="UP000689195">
    <property type="component" value="Unassembled WGS sequence"/>
</dbReference>
<reference evidence="6" key="1">
    <citation type="submission" date="2021-01" db="EMBL/GenBank/DDBJ databases">
        <authorList>
            <consortium name="Genoscope - CEA"/>
            <person name="William W."/>
        </authorList>
    </citation>
    <scope>NUCLEOTIDE SEQUENCE</scope>
</reference>
<keyword evidence="5" id="KW-0812">Transmembrane</keyword>
<accession>A0A8S1YG81</accession>
<dbReference type="PROSITE" id="PS50005">
    <property type="entry name" value="TPR"/>
    <property type="match status" value="1"/>
</dbReference>
<organism evidence="6 7">
    <name type="scientific">Paramecium pentaurelia</name>
    <dbReference type="NCBI Taxonomy" id="43138"/>
    <lineage>
        <taxon>Eukaryota</taxon>
        <taxon>Sar</taxon>
        <taxon>Alveolata</taxon>
        <taxon>Ciliophora</taxon>
        <taxon>Intramacronucleata</taxon>
        <taxon>Oligohymenophorea</taxon>
        <taxon>Peniculida</taxon>
        <taxon>Parameciidae</taxon>
        <taxon>Paramecium</taxon>
    </lineage>
</organism>
<dbReference type="EMBL" id="CAJJDO010000169">
    <property type="protein sequence ID" value="CAD8212601.1"/>
    <property type="molecule type" value="Genomic_DNA"/>
</dbReference>
<protein>
    <recommendedName>
        <fullName evidence="8">Tetratricopeptide repeat protein</fullName>
    </recommendedName>
</protein>
<dbReference type="PANTHER" id="PTHR44858">
    <property type="entry name" value="TETRATRICOPEPTIDE REPEAT PROTEIN 6"/>
    <property type="match status" value="1"/>
</dbReference>
<gene>
    <name evidence="6" type="ORF">PPENT_87.1.T1690053</name>
</gene>
<dbReference type="PANTHER" id="PTHR44858:SF1">
    <property type="entry name" value="UDP-N-ACETYLGLUCOSAMINE--PEPTIDE N-ACETYLGLUCOSAMINYLTRANSFERASE SPINDLY-RELATED"/>
    <property type="match status" value="1"/>
</dbReference>
<dbReference type="OrthoDB" id="392073at2759"/>
<evidence type="ECO:0000256" key="4">
    <source>
        <dbReference type="SAM" id="Coils"/>
    </source>
</evidence>
<dbReference type="InterPro" id="IPR019734">
    <property type="entry name" value="TPR_rpt"/>
</dbReference>
<evidence type="ECO:0000256" key="5">
    <source>
        <dbReference type="SAM" id="Phobius"/>
    </source>
</evidence>
<feature type="coiled-coil region" evidence="4">
    <location>
        <begin position="416"/>
        <end position="443"/>
    </location>
</feature>
<dbReference type="InterPro" id="IPR050498">
    <property type="entry name" value="Ycf3"/>
</dbReference>
<keyword evidence="7" id="KW-1185">Reference proteome</keyword>
<keyword evidence="5" id="KW-1133">Transmembrane helix</keyword>